<accession>A0A427B904</accession>
<comment type="caution">
    <text evidence="2">The sequence shown here is derived from an EMBL/GenBank/DDBJ whole genome shotgun (WGS) entry which is preliminary data.</text>
</comment>
<proteinExistence type="predicted"/>
<feature type="compositionally biased region" description="Polar residues" evidence="1">
    <location>
        <begin position="164"/>
        <end position="174"/>
    </location>
</feature>
<dbReference type="EMBL" id="AMZH03000199">
    <property type="protein sequence ID" value="RRT84965.1"/>
    <property type="molecule type" value="Genomic_DNA"/>
</dbReference>
<dbReference type="AlphaFoldDB" id="A0A427B904"/>
<evidence type="ECO:0000256" key="1">
    <source>
        <dbReference type="SAM" id="MobiDB-lite"/>
    </source>
</evidence>
<organism evidence="2 3">
    <name type="scientific">Ensete ventricosum</name>
    <name type="common">Abyssinian banana</name>
    <name type="synonym">Musa ensete</name>
    <dbReference type="NCBI Taxonomy" id="4639"/>
    <lineage>
        <taxon>Eukaryota</taxon>
        <taxon>Viridiplantae</taxon>
        <taxon>Streptophyta</taxon>
        <taxon>Embryophyta</taxon>
        <taxon>Tracheophyta</taxon>
        <taxon>Spermatophyta</taxon>
        <taxon>Magnoliopsida</taxon>
        <taxon>Liliopsida</taxon>
        <taxon>Zingiberales</taxon>
        <taxon>Musaceae</taxon>
        <taxon>Ensete</taxon>
    </lineage>
</organism>
<sequence length="193" mass="22353">MLSLERLLRVDQRAVEKRLCPLYLFWGRMIQIGLQLFGQHDNSHIAPPGLLRVTSHFFDPCSVKNLIIQCLVARGKQEPPKAPCSQFSRDPLGNSNQDLVGLEIRSPLVQRALSSFLLQRRPMEGVGPRAKEYRHVAHAVVFVWGRTTPPTQSHREWRERIRQRTNPIPRSTVSRKLVEKKNTSRSAQHRRRE</sequence>
<evidence type="ECO:0000313" key="3">
    <source>
        <dbReference type="Proteomes" id="UP000287651"/>
    </source>
</evidence>
<name>A0A427B904_ENSVE</name>
<reference evidence="2 3" key="1">
    <citation type="journal article" date="2014" name="Agronomy (Basel)">
        <title>A Draft Genome Sequence for Ensete ventricosum, the Drought-Tolerant Tree Against Hunger.</title>
        <authorList>
            <person name="Harrison J."/>
            <person name="Moore K.A."/>
            <person name="Paszkiewicz K."/>
            <person name="Jones T."/>
            <person name="Grant M."/>
            <person name="Ambacheew D."/>
            <person name="Muzemil S."/>
            <person name="Studholme D.J."/>
        </authorList>
    </citation>
    <scope>NUCLEOTIDE SEQUENCE [LARGE SCALE GENOMIC DNA]</scope>
</reference>
<evidence type="ECO:0000313" key="2">
    <source>
        <dbReference type="EMBL" id="RRT84965.1"/>
    </source>
</evidence>
<dbReference type="Proteomes" id="UP000287651">
    <property type="component" value="Unassembled WGS sequence"/>
</dbReference>
<feature type="compositionally biased region" description="Basic and acidic residues" evidence="1">
    <location>
        <begin position="153"/>
        <end position="162"/>
    </location>
</feature>
<protein>
    <submittedName>
        <fullName evidence="2">Uncharacterized protein</fullName>
    </submittedName>
</protein>
<feature type="region of interest" description="Disordered" evidence="1">
    <location>
        <begin position="150"/>
        <end position="193"/>
    </location>
</feature>
<gene>
    <name evidence="2" type="ORF">B296_00011961</name>
</gene>